<accession>A0A1C3SZV8</accession>
<evidence type="ECO:0000259" key="2">
    <source>
        <dbReference type="Pfam" id="PF00534"/>
    </source>
</evidence>
<protein>
    <submittedName>
        <fullName evidence="4">Group 1 glycosyl transferase</fullName>
    </submittedName>
</protein>
<dbReference type="InterPro" id="IPR001296">
    <property type="entry name" value="Glyco_trans_1"/>
</dbReference>
<proteinExistence type="predicted"/>
<dbReference type="Gene3D" id="3.40.50.2000">
    <property type="entry name" value="Glycogen Phosphorylase B"/>
    <property type="match status" value="2"/>
</dbReference>
<evidence type="ECO:0000256" key="1">
    <source>
        <dbReference type="ARBA" id="ARBA00022679"/>
    </source>
</evidence>
<feature type="domain" description="Glycosyl transferase family 1" evidence="2">
    <location>
        <begin position="178"/>
        <end position="327"/>
    </location>
</feature>
<organism evidence="4">
    <name type="scientific">Klebsiella pneumoniae</name>
    <dbReference type="NCBI Taxonomy" id="573"/>
    <lineage>
        <taxon>Bacteria</taxon>
        <taxon>Pseudomonadati</taxon>
        <taxon>Pseudomonadota</taxon>
        <taxon>Gammaproteobacteria</taxon>
        <taxon>Enterobacterales</taxon>
        <taxon>Enterobacteriaceae</taxon>
        <taxon>Klebsiella/Raoultella group</taxon>
        <taxon>Klebsiella</taxon>
        <taxon>Klebsiella pneumoniae complex</taxon>
    </lineage>
</organism>
<evidence type="ECO:0000313" key="4">
    <source>
        <dbReference type="EMBL" id="SCA96174.1"/>
    </source>
</evidence>
<evidence type="ECO:0000259" key="3">
    <source>
        <dbReference type="Pfam" id="PF13439"/>
    </source>
</evidence>
<dbReference type="RefSeq" id="WP_095032908.1">
    <property type="nucleotide sequence ID" value="NZ_CBCYFK010000073.1"/>
</dbReference>
<dbReference type="SUPFAM" id="SSF53756">
    <property type="entry name" value="UDP-Glycosyltransferase/glycogen phosphorylase"/>
    <property type="match status" value="1"/>
</dbReference>
<dbReference type="GO" id="GO:0009103">
    <property type="term" value="P:lipopolysaccharide biosynthetic process"/>
    <property type="evidence" value="ECO:0007669"/>
    <property type="project" value="TreeGrafter"/>
</dbReference>
<name>A0A1C3SZV8_KLEPN</name>
<dbReference type="Pfam" id="PF13439">
    <property type="entry name" value="Glyco_transf_4"/>
    <property type="match status" value="1"/>
</dbReference>
<sequence>MIYINGRFLTQQITGVQRFALEISKGLELLHSDMVFLVPDLNALIDENYKSIFNIKEIKGGGGHYWEQVTLPLFLKKNNNPVLINLCNTAPVLYKNQIVTHHDVTYIRYPQSFPFKFRVLYRLLTPLALRNARKVITVSEFSKKEICSVYKVNSEKVYVIHNAVSSIFTSITPSRDQVNERPYLLAVSSQNYHKNFQGLIEAFIATDLKVQLKIIGHKNSIFSNIHISPTDERVIFLGRVDDKSLTALYQNARGFVFPSLYEGFGIPPLEAQACGCPVASSDRASMLEVLANSVIYFDPENKVQISNALRSLVEDYEIRQQLVIQGYNNVKRFSWNDSAKLVDDLVKIVCNEIK</sequence>
<dbReference type="PANTHER" id="PTHR46401:SF2">
    <property type="entry name" value="GLYCOSYLTRANSFERASE WBBK-RELATED"/>
    <property type="match status" value="1"/>
</dbReference>
<gene>
    <name evidence="4" type="primary">wcuI</name>
    <name evidence="4" type="synonym">KL153_00010</name>
</gene>
<dbReference type="Pfam" id="PF00534">
    <property type="entry name" value="Glycos_transf_1"/>
    <property type="match status" value="1"/>
</dbReference>
<dbReference type="PANTHER" id="PTHR46401">
    <property type="entry name" value="GLYCOSYLTRANSFERASE WBBK-RELATED"/>
    <property type="match status" value="1"/>
</dbReference>
<dbReference type="EMBL" id="LT603725">
    <property type="protein sequence ID" value="SCA96174.1"/>
    <property type="molecule type" value="Genomic_DNA"/>
</dbReference>
<dbReference type="InterPro" id="IPR028098">
    <property type="entry name" value="Glyco_trans_4-like_N"/>
</dbReference>
<keyword evidence="1 4" id="KW-0808">Transferase</keyword>
<dbReference type="AlphaFoldDB" id="A0A1C3SZV8"/>
<reference evidence="4" key="2">
    <citation type="submission" date="2016-08" db="EMBL/GenBank/DDBJ databases">
        <title>Klebsiella loci capsule.</title>
        <authorList>
            <person name="Holt K.E."/>
            <person name="Thomson N.R."/>
        </authorList>
    </citation>
    <scope>NUCLEOTIDE SEQUENCE</scope>
    <source>
        <strain evidence="4">K280N</strain>
    </source>
</reference>
<dbReference type="CDD" id="cd03809">
    <property type="entry name" value="GT4_MtfB-like"/>
    <property type="match status" value="1"/>
</dbReference>
<dbReference type="GO" id="GO:0016757">
    <property type="term" value="F:glycosyltransferase activity"/>
    <property type="evidence" value="ECO:0007669"/>
    <property type="project" value="InterPro"/>
</dbReference>
<reference evidence="4" key="1">
    <citation type="submission" date="2016-07" db="EMBL/GenBank/DDBJ databases">
        <authorList>
            <person name="Informatics P."/>
        </authorList>
    </citation>
    <scope>NUCLEOTIDE SEQUENCE</scope>
    <source>
        <strain evidence="4">K280N</strain>
    </source>
</reference>
<feature type="domain" description="Glycosyltransferase subfamily 4-like N-terminal" evidence="3">
    <location>
        <begin position="14"/>
        <end position="164"/>
    </location>
</feature>